<accession>M5RXQ6</accession>
<organism evidence="1 2">
    <name type="scientific">Rhodopirellula europaea SH398</name>
    <dbReference type="NCBI Taxonomy" id="1263868"/>
    <lineage>
        <taxon>Bacteria</taxon>
        <taxon>Pseudomonadati</taxon>
        <taxon>Planctomycetota</taxon>
        <taxon>Planctomycetia</taxon>
        <taxon>Pirellulales</taxon>
        <taxon>Pirellulaceae</taxon>
        <taxon>Rhodopirellula</taxon>
    </lineage>
</organism>
<evidence type="ECO:0000313" key="2">
    <source>
        <dbReference type="Proteomes" id="UP000011996"/>
    </source>
</evidence>
<dbReference type="Proteomes" id="UP000011996">
    <property type="component" value="Unassembled WGS sequence"/>
</dbReference>
<name>M5RXQ6_9BACT</name>
<evidence type="ECO:0000313" key="1">
    <source>
        <dbReference type="EMBL" id="EMI23981.1"/>
    </source>
</evidence>
<reference evidence="1 2" key="1">
    <citation type="journal article" date="2013" name="Mar. Genomics">
        <title>Expression of sulfatases in Rhodopirellula baltica and the diversity of sulfatases in the genus Rhodopirellula.</title>
        <authorList>
            <person name="Wegner C.E."/>
            <person name="Richter-Heitmann T."/>
            <person name="Klindworth A."/>
            <person name="Klockow C."/>
            <person name="Richter M."/>
            <person name="Achstetter T."/>
            <person name="Glockner F.O."/>
            <person name="Harder J."/>
        </authorList>
    </citation>
    <scope>NUCLEOTIDE SEQUENCE [LARGE SCALE GENOMIC DNA]</scope>
    <source>
        <strain evidence="1 2">SH398</strain>
    </source>
</reference>
<dbReference type="RefSeq" id="WP_008671434.1">
    <property type="nucleotide sequence ID" value="NZ_ANOF01000176.1"/>
</dbReference>
<dbReference type="EMBL" id="ANOF01000176">
    <property type="protein sequence ID" value="EMI23981.1"/>
    <property type="molecule type" value="Genomic_DNA"/>
</dbReference>
<protein>
    <submittedName>
        <fullName evidence="1">Uncharacterized protein</fullName>
    </submittedName>
</protein>
<proteinExistence type="predicted"/>
<gene>
    <name evidence="1" type="ORF">RESH_05437</name>
</gene>
<sequence>MNRSNARVVSVTVRHWFTRSVKDTHGTNNLCGRWKSLGGMEAG</sequence>
<dbReference type="AlphaFoldDB" id="M5RXQ6"/>
<dbReference type="STRING" id="1263868.RESH_05437"/>
<comment type="caution">
    <text evidence="1">The sequence shown here is derived from an EMBL/GenBank/DDBJ whole genome shotgun (WGS) entry which is preliminary data.</text>
</comment>